<comment type="similarity">
    <text evidence="2">Belongs to the TsaE family.</text>
</comment>
<evidence type="ECO:0000256" key="10">
    <source>
        <dbReference type="ARBA" id="ARBA00032441"/>
    </source>
</evidence>
<dbReference type="Proteomes" id="UP000235682">
    <property type="component" value="Unassembled WGS sequence"/>
</dbReference>
<keyword evidence="6" id="KW-0479">Metal-binding</keyword>
<dbReference type="InterPro" id="IPR003442">
    <property type="entry name" value="T6A_TsaE"/>
</dbReference>
<dbReference type="PANTHER" id="PTHR33540">
    <property type="entry name" value="TRNA THREONYLCARBAMOYLADENOSINE BIOSYNTHESIS PROTEIN TSAE"/>
    <property type="match status" value="1"/>
</dbReference>
<evidence type="ECO:0000256" key="7">
    <source>
        <dbReference type="ARBA" id="ARBA00022741"/>
    </source>
</evidence>
<dbReference type="GO" id="GO:0016740">
    <property type="term" value="F:transferase activity"/>
    <property type="evidence" value="ECO:0007669"/>
    <property type="project" value="UniProtKB-KW"/>
</dbReference>
<keyword evidence="11" id="KW-0808">Transferase</keyword>
<dbReference type="STRING" id="84521.SAMN04487994_100156"/>
<dbReference type="GO" id="GO:0002949">
    <property type="term" value="P:tRNA threonylcarbamoyladenosine modification"/>
    <property type="evidence" value="ECO:0007669"/>
    <property type="project" value="InterPro"/>
</dbReference>
<proteinExistence type="inferred from homology"/>
<name>A0A2N6SNN5_9LACT</name>
<gene>
    <name evidence="11" type="ORF">CJ205_02665</name>
</gene>
<keyword evidence="8" id="KW-0067">ATP-binding</keyword>
<evidence type="ECO:0000256" key="4">
    <source>
        <dbReference type="ARBA" id="ARBA00022490"/>
    </source>
</evidence>
<accession>A0A2N6SNN5</accession>
<evidence type="ECO:0000256" key="6">
    <source>
        <dbReference type="ARBA" id="ARBA00022723"/>
    </source>
</evidence>
<dbReference type="GO" id="GO:0005737">
    <property type="term" value="C:cytoplasm"/>
    <property type="evidence" value="ECO:0007669"/>
    <property type="project" value="UniProtKB-SubCell"/>
</dbReference>
<keyword evidence="7" id="KW-0547">Nucleotide-binding</keyword>
<keyword evidence="5" id="KW-0819">tRNA processing</keyword>
<evidence type="ECO:0000256" key="9">
    <source>
        <dbReference type="ARBA" id="ARBA00022842"/>
    </source>
</evidence>
<dbReference type="GO" id="GO:0005524">
    <property type="term" value="F:ATP binding"/>
    <property type="evidence" value="ECO:0007669"/>
    <property type="project" value="UniProtKB-KW"/>
</dbReference>
<evidence type="ECO:0000256" key="1">
    <source>
        <dbReference type="ARBA" id="ARBA00004496"/>
    </source>
</evidence>
<reference evidence="11 12" key="1">
    <citation type="submission" date="2017-09" db="EMBL/GenBank/DDBJ databases">
        <title>Bacterial strain isolated from the female urinary microbiota.</title>
        <authorList>
            <person name="Thomas-White K."/>
            <person name="Kumar N."/>
            <person name="Forster S."/>
            <person name="Putonti C."/>
            <person name="Lawley T."/>
            <person name="Wolfe A.J."/>
        </authorList>
    </citation>
    <scope>NUCLEOTIDE SEQUENCE [LARGE SCALE GENOMIC DNA]</scope>
    <source>
        <strain evidence="11 12">UMB0852</strain>
    </source>
</reference>
<evidence type="ECO:0000256" key="3">
    <source>
        <dbReference type="ARBA" id="ARBA00019010"/>
    </source>
</evidence>
<dbReference type="AlphaFoldDB" id="A0A2N6SNN5"/>
<evidence type="ECO:0000256" key="8">
    <source>
        <dbReference type="ARBA" id="ARBA00022840"/>
    </source>
</evidence>
<dbReference type="InterPro" id="IPR027417">
    <property type="entry name" value="P-loop_NTPase"/>
</dbReference>
<keyword evidence="12" id="KW-1185">Reference proteome</keyword>
<sequence>MNTMVFKIKSTSPETTQHIAQAFIKLLPQGSVVLLEGNLGSGKTTFTKGIGAGLNIKRAIKSPTYTVIKEYSLETGGLLVHVDAYRLEEGGEETVDLLYYLTDQNYLFIEWSQFLEDSLPNDYLKVRFTPQESFNERLIEFESHGDQYDEVLRQLQEVLADE</sequence>
<dbReference type="Pfam" id="PF02367">
    <property type="entry name" value="TsaE"/>
    <property type="match status" value="1"/>
</dbReference>
<dbReference type="SUPFAM" id="SSF52540">
    <property type="entry name" value="P-loop containing nucleoside triphosphate hydrolases"/>
    <property type="match status" value="1"/>
</dbReference>
<keyword evidence="9" id="KW-0460">Magnesium</keyword>
<comment type="subcellular location">
    <subcellularLocation>
        <location evidence="1">Cytoplasm</location>
    </subcellularLocation>
</comment>
<evidence type="ECO:0000256" key="5">
    <source>
        <dbReference type="ARBA" id="ARBA00022694"/>
    </source>
</evidence>
<dbReference type="EMBL" id="PNHE01000007">
    <property type="protein sequence ID" value="PMC58704.1"/>
    <property type="molecule type" value="Genomic_DNA"/>
</dbReference>
<protein>
    <recommendedName>
        <fullName evidence="3">tRNA threonylcarbamoyladenosine biosynthesis protein TsaE</fullName>
    </recommendedName>
    <alternativeName>
        <fullName evidence="10">t(6)A37 threonylcarbamoyladenosine biosynthesis protein TsaE</fullName>
    </alternativeName>
</protein>
<evidence type="ECO:0000313" key="12">
    <source>
        <dbReference type="Proteomes" id="UP000235682"/>
    </source>
</evidence>
<dbReference type="NCBIfam" id="TIGR00150">
    <property type="entry name" value="T6A_YjeE"/>
    <property type="match status" value="1"/>
</dbReference>
<evidence type="ECO:0000256" key="2">
    <source>
        <dbReference type="ARBA" id="ARBA00007599"/>
    </source>
</evidence>
<dbReference type="OrthoDB" id="9815896at2"/>
<comment type="caution">
    <text evidence="11">The sequence shown here is derived from an EMBL/GenBank/DDBJ whole genome shotgun (WGS) entry which is preliminary data.</text>
</comment>
<organism evidence="11 12">
    <name type="scientific">Dolosicoccus paucivorans</name>
    <dbReference type="NCBI Taxonomy" id="84521"/>
    <lineage>
        <taxon>Bacteria</taxon>
        <taxon>Bacillati</taxon>
        <taxon>Bacillota</taxon>
        <taxon>Bacilli</taxon>
        <taxon>Lactobacillales</taxon>
        <taxon>Aerococcaceae</taxon>
        <taxon>Dolosicoccus</taxon>
    </lineage>
</organism>
<dbReference type="GO" id="GO:0046872">
    <property type="term" value="F:metal ion binding"/>
    <property type="evidence" value="ECO:0007669"/>
    <property type="project" value="UniProtKB-KW"/>
</dbReference>
<evidence type="ECO:0000313" key="11">
    <source>
        <dbReference type="EMBL" id="PMC58704.1"/>
    </source>
</evidence>
<dbReference type="PANTHER" id="PTHR33540:SF2">
    <property type="entry name" value="TRNA THREONYLCARBAMOYLADENOSINE BIOSYNTHESIS PROTEIN TSAE"/>
    <property type="match status" value="1"/>
</dbReference>
<keyword evidence="4" id="KW-0963">Cytoplasm</keyword>
<dbReference type="Gene3D" id="3.40.50.300">
    <property type="entry name" value="P-loop containing nucleotide triphosphate hydrolases"/>
    <property type="match status" value="1"/>
</dbReference>